<evidence type="ECO:0000313" key="3">
    <source>
        <dbReference type="Proteomes" id="UP000035083"/>
    </source>
</evidence>
<accession>L7LHE4</accession>
<dbReference type="Proteomes" id="UP000035083">
    <property type="component" value="Unassembled WGS sequence"/>
</dbReference>
<evidence type="ECO:0000313" key="2">
    <source>
        <dbReference type="EMBL" id="GAC59502.1"/>
    </source>
</evidence>
<comment type="caution">
    <text evidence="2">The sequence shown here is derived from an EMBL/GenBank/DDBJ whole genome shotgun (WGS) entry which is preliminary data.</text>
</comment>
<name>L7LHE4_9ACTN</name>
<sequence>MSDPTLNTEPTPAETAARPSRPTVLHWAIRGRDITYCGIYAPAPDWETRGSDIDAPEPDWKTKLPPTGPKVVWCDTCTFIADLEDELDDMYFKGRQ</sequence>
<organism evidence="2 3">
    <name type="scientific">Gordonia sihwensis NBRC 108236</name>
    <dbReference type="NCBI Taxonomy" id="1223544"/>
    <lineage>
        <taxon>Bacteria</taxon>
        <taxon>Bacillati</taxon>
        <taxon>Actinomycetota</taxon>
        <taxon>Actinomycetes</taxon>
        <taxon>Mycobacteriales</taxon>
        <taxon>Gordoniaceae</taxon>
        <taxon>Gordonia</taxon>
    </lineage>
</organism>
<feature type="compositionally biased region" description="Polar residues" evidence="1">
    <location>
        <begin position="1"/>
        <end position="10"/>
    </location>
</feature>
<dbReference type="RefSeq" id="WP_006894737.1">
    <property type="nucleotide sequence ID" value="NZ_BANU01000002.1"/>
</dbReference>
<evidence type="ECO:0000256" key="1">
    <source>
        <dbReference type="SAM" id="MobiDB-lite"/>
    </source>
</evidence>
<proteinExistence type="predicted"/>
<feature type="region of interest" description="Disordered" evidence="1">
    <location>
        <begin position="1"/>
        <end position="20"/>
    </location>
</feature>
<reference evidence="2 3" key="1">
    <citation type="submission" date="2012-12" db="EMBL/GenBank/DDBJ databases">
        <title>Whole genome shotgun sequence of Gordonia sihwensis NBRC 108236.</title>
        <authorList>
            <person name="Yoshida I."/>
            <person name="Hosoyama A."/>
            <person name="Tsuchikane K."/>
            <person name="Ando Y."/>
            <person name="Baba S."/>
            <person name="Ohji S."/>
            <person name="Hamada M."/>
            <person name="Tamura T."/>
            <person name="Yamazoe A."/>
            <person name="Yamazaki S."/>
            <person name="Fujita N."/>
        </authorList>
    </citation>
    <scope>NUCLEOTIDE SEQUENCE [LARGE SCALE GENOMIC DNA]</scope>
    <source>
        <strain evidence="2 3">NBRC 108236</strain>
    </source>
</reference>
<keyword evidence="3" id="KW-1185">Reference proteome</keyword>
<protein>
    <submittedName>
        <fullName evidence="2">Uncharacterized protein</fullName>
    </submittedName>
</protein>
<gene>
    <name evidence="2" type="ORF">GSI01S_02_01450</name>
</gene>
<dbReference type="AlphaFoldDB" id="L7LHE4"/>
<dbReference type="EMBL" id="BANU01000002">
    <property type="protein sequence ID" value="GAC59502.1"/>
    <property type="molecule type" value="Genomic_DNA"/>
</dbReference>